<protein>
    <submittedName>
        <fullName evidence="2">Uncharacterized protein</fullName>
    </submittedName>
</protein>
<keyword evidence="3" id="KW-1185">Reference proteome</keyword>
<proteinExistence type="predicted"/>
<feature type="region of interest" description="Disordered" evidence="1">
    <location>
        <begin position="94"/>
        <end position="152"/>
    </location>
</feature>
<comment type="caution">
    <text evidence="2">The sequence shown here is derived from an EMBL/GenBank/DDBJ whole genome shotgun (WGS) entry which is preliminary data.</text>
</comment>
<dbReference type="EMBL" id="BGPR01000145">
    <property type="protein sequence ID" value="GBL99123.1"/>
    <property type="molecule type" value="Genomic_DNA"/>
</dbReference>
<evidence type="ECO:0000256" key="1">
    <source>
        <dbReference type="SAM" id="MobiDB-lite"/>
    </source>
</evidence>
<dbReference type="AlphaFoldDB" id="A0A4Y2C4W8"/>
<organism evidence="2 3">
    <name type="scientific">Araneus ventricosus</name>
    <name type="common">Orbweaver spider</name>
    <name type="synonym">Epeira ventricosa</name>
    <dbReference type="NCBI Taxonomy" id="182803"/>
    <lineage>
        <taxon>Eukaryota</taxon>
        <taxon>Metazoa</taxon>
        <taxon>Ecdysozoa</taxon>
        <taxon>Arthropoda</taxon>
        <taxon>Chelicerata</taxon>
        <taxon>Arachnida</taxon>
        <taxon>Araneae</taxon>
        <taxon>Araneomorphae</taxon>
        <taxon>Entelegynae</taxon>
        <taxon>Araneoidea</taxon>
        <taxon>Araneidae</taxon>
        <taxon>Araneus</taxon>
    </lineage>
</organism>
<dbReference type="Proteomes" id="UP000499080">
    <property type="component" value="Unassembled WGS sequence"/>
</dbReference>
<sequence length="152" mass="17390">MNDEVIRTYDPYIARKAMGEAPPPTQRNTAWQKQNLIRFGVPEHPTRECRIIEKIENPVCINCGEKGHLAAWRGCKALPVIPQNLAKNSWKKFCTSRKPEHKKRTPFSKKGNRNCSRPPPRNIRCQRNPSGTQGDKRIHARIPVPIGSSEEM</sequence>
<evidence type="ECO:0000313" key="2">
    <source>
        <dbReference type="EMBL" id="GBL99123.1"/>
    </source>
</evidence>
<gene>
    <name evidence="2" type="ORF">AVEN_64118_1</name>
</gene>
<evidence type="ECO:0000313" key="3">
    <source>
        <dbReference type="Proteomes" id="UP000499080"/>
    </source>
</evidence>
<accession>A0A4Y2C4W8</accession>
<reference evidence="2 3" key="1">
    <citation type="journal article" date="2019" name="Sci. Rep.">
        <title>Orb-weaving spider Araneus ventricosus genome elucidates the spidroin gene catalogue.</title>
        <authorList>
            <person name="Kono N."/>
            <person name="Nakamura H."/>
            <person name="Ohtoshi R."/>
            <person name="Moran D.A.P."/>
            <person name="Shinohara A."/>
            <person name="Yoshida Y."/>
            <person name="Fujiwara M."/>
            <person name="Mori M."/>
            <person name="Tomita M."/>
            <person name="Arakawa K."/>
        </authorList>
    </citation>
    <scope>NUCLEOTIDE SEQUENCE [LARGE SCALE GENOMIC DNA]</scope>
</reference>
<dbReference type="OrthoDB" id="6472513at2759"/>
<feature type="compositionally biased region" description="Basic residues" evidence="1">
    <location>
        <begin position="99"/>
        <end position="112"/>
    </location>
</feature>
<name>A0A4Y2C4W8_ARAVE</name>